<dbReference type="Proteomes" id="UP000677054">
    <property type="component" value="Unassembled WGS sequence"/>
</dbReference>
<dbReference type="PROSITE" id="PS51059">
    <property type="entry name" value="PARP_CATALYTIC"/>
    <property type="match status" value="1"/>
</dbReference>
<evidence type="ECO:0000313" key="5">
    <source>
        <dbReference type="Proteomes" id="UP000677054"/>
    </source>
</evidence>
<feature type="domain" description="PARP catalytic" evidence="3">
    <location>
        <begin position="154"/>
        <end position="345"/>
    </location>
</feature>
<dbReference type="GO" id="GO:0003950">
    <property type="term" value="F:NAD+ poly-ADP-ribosyltransferase activity"/>
    <property type="evidence" value="ECO:0007669"/>
    <property type="project" value="UniProtKB-UniRule"/>
</dbReference>
<sequence>MDAKGNGPGESKASFWNGCEDRLKELQDMKSYYERMAELCQEAIHQPDAYMRKIKKEEIPIPSLPKRTLEKVLLDIEDKKEENLKKEEQMDMLEGIFPDCERSYLRMICDHCNGSDASLMEGTALPSNIDIKIPGVHPPQYDVEKNPERARPHFPSHWEPMADDESVKMVKVDESSAEYQRVAGYLRQHLSLNVHRIERVQNPYLWEMYQNRREFFLKRLNRDLESLNERYLWHGTRRENVSNICAKNLDWRHQRSTGALAYGQGTYLANDPLASLSYAPPSPPHLERCILLARVLVGKCAPGRPQMSMPPNGYETTVDNVVFPRIFVKYHEQEIYPEYVLYIST</sequence>
<dbReference type="InterPro" id="IPR051712">
    <property type="entry name" value="ARTD-AVP"/>
</dbReference>
<dbReference type="InterPro" id="IPR012317">
    <property type="entry name" value="Poly(ADP-ribose)pol_cat_dom"/>
</dbReference>
<organism evidence="4">
    <name type="scientific">Darwinula stevensoni</name>
    <dbReference type="NCBI Taxonomy" id="69355"/>
    <lineage>
        <taxon>Eukaryota</taxon>
        <taxon>Metazoa</taxon>
        <taxon>Ecdysozoa</taxon>
        <taxon>Arthropoda</taxon>
        <taxon>Crustacea</taxon>
        <taxon>Oligostraca</taxon>
        <taxon>Ostracoda</taxon>
        <taxon>Podocopa</taxon>
        <taxon>Podocopida</taxon>
        <taxon>Darwinulocopina</taxon>
        <taxon>Darwinuloidea</taxon>
        <taxon>Darwinulidae</taxon>
        <taxon>Darwinula</taxon>
    </lineage>
</organism>
<dbReference type="Gene3D" id="3.90.228.10">
    <property type="match status" value="1"/>
</dbReference>
<dbReference type="GO" id="GO:0005634">
    <property type="term" value="C:nucleus"/>
    <property type="evidence" value="ECO:0007669"/>
    <property type="project" value="TreeGrafter"/>
</dbReference>
<keyword evidence="1" id="KW-0328">Glycosyltransferase</keyword>
<feature type="coiled-coil region" evidence="2">
    <location>
        <begin position="69"/>
        <end position="96"/>
    </location>
</feature>
<dbReference type="PANTHER" id="PTHR45740:SF2">
    <property type="entry name" value="POLY [ADP-RIBOSE] POLYMERASE"/>
    <property type="match status" value="1"/>
</dbReference>
<accession>A0A7R9FNM5</accession>
<dbReference type="Pfam" id="PF00644">
    <property type="entry name" value="PARP"/>
    <property type="match status" value="1"/>
</dbReference>
<reference evidence="4" key="1">
    <citation type="submission" date="2020-11" db="EMBL/GenBank/DDBJ databases">
        <authorList>
            <person name="Tran Van P."/>
        </authorList>
    </citation>
    <scope>NUCLEOTIDE SEQUENCE</scope>
</reference>
<proteinExistence type="predicted"/>
<dbReference type="EMBL" id="CAJPEV010002434">
    <property type="protein sequence ID" value="CAG0896859.1"/>
    <property type="molecule type" value="Genomic_DNA"/>
</dbReference>
<evidence type="ECO:0000256" key="1">
    <source>
        <dbReference type="RuleBase" id="RU362114"/>
    </source>
</evidence>
<dbReference type="EC" id="2.4.2.-" evidence="1"/>
<dbReference type="SUPFAM" id="SSF56399">
    <property type="entry name" value="ADP-ribosylation"/>
    <property type="match status" value="1"/>
</dbReference>
<evidence type="ECO:0000313" key="4">
    <source>
        <dbReference type="EMBL" id="CAD7249666.1"/>
    </source>
</evidence>
<dbReference type="OrthoDB" id="6133115at2759"/>
<keyword evidence="2" id="KW-0175">Coiled coil</keyword>
<protein>
    <recommendedName>
        <fullName evidence="1">Poly [ADP-ribose] polymerase</fullName>
        <shortName evidence="1">PARP</shortName>
        <ecNumber evidence="1">2.4.2.-</ecNumber>
    </recommendedName>
</protein>
<dbReference type="EMBL" id="LR901951">
    <property type="protein sequence ID" value="CAD7249666.1"/>
    <property type="molecule type" value="Genomic_DNA"/>
</dbReference>
<gene>
    <name evidence="4" type="ORF">DSTB1V02_LOCUS9454</name>
</gene>
<keyword evidence="1" id="KW-0520">NAD</keyword>
<name>A0A7R9FNM5_9CRUS</name>
<keyword evidence="5" id="KW-1185">Reference proteome</keyword>
<dbReference type="GO" id="GO:1990404">
    <property type="term" value="F:NAD+-protein mono-ADP-ribosyltransferase activity"/>
    <property type="evidence" value="ECO:0007669"/>
    <property type="project" value="TreeGrafter"/>
</dbReference>
<keyword evidence="1" id="KW-0808">Transferase</keyword>
<dbReference type="AlphaFoldDB" id="A0A7R9FNM5"/>
<evidence type="ECO:0000256" key="2">
    <source>
        <dbReference type="SAM" id="Coils"/>
    </source>
</evidence>
<dbReference type="PANTHER" id="PTHR45740">
    <property type="entry name" value="POLY [ADP-RIBOSE] POLYMERASE"/>
    <property type="match status" value="1"/>
</dbReference>
<evidence type="ECO:0000259" key="3">
    <source>
        <dbReference type="PROSITE" id="PS51059"/>
    </source>
</evidence>